<dbReference type="PROSITE" id="PS51257">
    <property type="entry name" value="PROKAR_LIPOPROTEIN"/>
    <property type="match status" value="1"/>
</dbReference>
<evidence type="ECO:0000313" key="5">
    <source>
        <dbReference type="Proteomes" id="UP001467690"/>
    </source>
</evidence>
<dbReference type="InterPro" id="IPR011483">
    <property type="entry name" value="Sde182_NH-like"/>
</dbReference>
<gene>
    <name evidence="4" type="ORF">ABS311_07615</name>
</gene>
<dbReference type="SUPFAM" id="SSF53590">
    <property type="entry name" value="Nucleoside hydrolase"/>
    <property type="match status" value="1"/>
</dbReference>
<comment type="caution">
    <text evidence="4">The sequence shown here is derived from an EMBL/GenBank/DDBJ whole genome shotgun (WGS) entry which is preliminary data.</text>
</comment>
<dbReference type="Gene3D" id="3.90.245.10">
    <property type="entry name" value="Ribonucleoside hydrolase-like"/>
    <property type="match status" value="1"/>
</dbReference>
<dbReference type="EMBL" id="JBELOE010000150">
    <property type="protein sequence ID" value="MER2491748.1"/>
    <property type="molecule type" value="Genomic_DNA"/>
</dbReference>
<sequence>MSSNKKMMHFIGLFILSLAVASCSSNMRKTESDHAQAFKARVIHTTDMGADPDDQQSLIRQLVMANEIDIEGIITSTGCWKKSQQDTTYVDKILQVYSQVYPNLTQHAQGFPTPEFLQSVSVMGQTGYGMSDVGTGKNSAGSDLIIAAIDKKDPRPLWLTCWGGCNTIAQSLWDLKNNRSATELAEIIKRIRVYDVLGQDDAGTWIAKTFPELLYIRSLAVYSWQPSDEYLVEHIQSHGALGSAYPNRQWATEGDTPAFLHLINPALNDPDKVAQGGWGGRFAEKKQPAIRGMKCMKGEDELYDPYYMYGDAAEGGKAISRWQTAYNNDFQARMDWTITPQYEDANHHPHAVVNGIKSEKVVYLTAKAGDSILLSASGSYDPDGDKIQYSWELYKEASSDNSDVAILQPSNVNTQLMIPTDAKGKDIHIILTIVDDGEPNLYAHRRIAISVK</sequence>
<accession>A0ABV1RFP0</accession>
<feature type="domain" description="Cellulose-binding Sde182 nucleoside hydrolase-like" evidence="2">
    <location>
        <begin position="41"/>
        <end position="282"/>
    </location>
</feature>
<keyword evidence="1" id="KW-0732">Signal</keyword>
<proteinExistence type="predicted"/>
<dbReference type="InterPro" id="IPR036452">
    <property type="entry name" value="Ribo_hydro-like"/>
</dbReference>
<dbReference type="Proteomes" id="UP001467690">
    <property type="component" value="Unassembled WGS sequence"/>
</dbReference>
<dbReference type="Pfam" id="PF21027">
    <property type="entry name" value="Sde0182_C"/>
    <property type="match status" value="1"/>
</dbReference>
<feature type="chain" id="PRO_5045924481" evidence="1">
    <location>
        <begin position="22"/>
        <end position="452"/>
    </location>
</feature>
<name>A0ABV1RFP0_9ALTE</name>
<protein>
    <submittedName>
        <fullName evidence="4">Nucleoside hydrolase-like domain-containing protein</fullName>
    </submittedName>
</protein>
<feature type="signal peptide" evidence="1">
    <location>
        <begin position="1"/>
        <end position="21"/>
    </location>
</feature>
<feature type="domain" description="Cellulose-binding Sde182 C-terminal" evidence="3">
    <location>
        <begin position="372"/>
        <end position="451"/>
    </location>
</feature>
<evidence type="ECO:0000259" key="2">
    <source>
        <dbReference type="Pfam" id="PF07632"/>
    </source>
</evidence>
<evidence type="ECO:0000256" key="1">
    <source>
        <dbReference type="SAM" id="SignalP"/>
    </source>
</evidence>
<keyword evidence="5" id="KW-1185">Reference proteome</keyword>
<dbReference type="Gene3D" id="2.60.40.10">
    <property type="entry name" value="Immunoglobulins"/>
    <property type="match status" value="1"/>
</dbReference>
<evidence type="ECO:0000313" key="4">
    <source>
        <dbReference type="EMBL" id="MER2491748.1"/>
    </source>
</evidence>
<reference evidence="4 5" key="1">
    <citation type="submission" date="2024-06" db="EMBL/GenBank/DDBJ databases">
        <authorList>
            <person name="Chen R.Y."/>
        </authorList>
    </citation>
    <scope>NUCLEOTIDE SEQUENCE [LARGE SCALE GENOMIC DNA]</scope>
    <source>
        <strain evidence="4 5">D2</strain>
    </source>
</reference>
<evidence type="ECO:0000259" key="3">
    <source>
        <dbReference type="Pfam" id="PF21027"/>
    </source>
</evidence>
<dbReference type="Pfam" id="PF07632">
    <property type="entry name" value="Sde182_NH-like"/>
    <property type="match status" value="1"/>
</dbReference>
<dbReference type="InterPro" id="IPR013783">
    <property type="entry name" value="Ig-like_fold"/>
</dbReference>
<organism evidence="4 5">
    <name type="scientific">Catenovulum sediminis</name>
    <dbReference type="NCBI Taxonomy" id="1740262"/>
    <lineage>
        <taxon>Bacteria</taxon>
        <taxon>Pseudomonadati</taxon>
        <taxon>Pseudomonadota</taxon>
        <taxon>Gammaproteobacteria</taxon>
        <taxon>Alteromonadales</taxon>
        <taxon>Alteromonadaceae</taxon>
        <taxon>Catenovulum</taxon>
    </lineage>
</organism>
<dbReference type="RefSeq" id="WP_350401330.1">
    <property type="nucleotide sequence ID" value="NZ_JBELOE010000150.1"/>
</dbReference>
<dbReference type="InterPro" id="IPR048527">
    <property type="entry name" value="Sde182_C"/>
</dbReference>